<dbReference type="EMBL" id="SPIA01000001">
    <property type="protein sequence ID" value="TFH68420.1"/>
    <property type="molecule type" value="Genomic_DNA"/>
</dbReference>
<dbReference type="HAMAP" id="MF_00047">
    <property type="entry name" value="Dala_Dala_lig"/>
    <property type="match status" value="1"/>
</dbReference>
<comment type="cofactor">
    <cofactor evidence="1">
        <name>Mn(2+)</name>
        <dbReference type="ChEBI" id="CHEBI:29035"/>
    </cofactor>
</comment>
<evidence type="ECO:0000256" key="4">
    <source>
        <dbReference type="ARBA" id="ARBA00004752"/>
    </source>
</evidence>
<dbReference type="InterPro" id="IPR011761">
    <property type="entry name" value="ATP-grasp"/>
</dbReference>
<dbReference type="GO" id="GO:0008360">
    <property type="term" value="P:regulation of cell shape"/>
    <property type="evidence" value="ECO:0007669"/>
    <property type="project" value="UniProtKB-KW"/>
</dbReference>
<dbReference type="InterPro" id="IPR005905">
    <property type="entry name" value="D_ala_D_ala"/>
</dbReference>
<feature type="domain" description="ATP-grasp" evidence="22">
    <location>
        <begin position="107"/>
        <end position="302"/>
    </location>
</feature>
<evidence type="ECO:0000256" key="13">
    <source>
        <dbReference type="ARBA" id="ARBA00022960"/>
    </source>
</evidence>
<dbReference type="UniPathway" id="UPA00219"/>
<keyword evidence="7 18" id="KW-0963">Cytoplasm</keyword>
<dbReference type="OrthoDB" id="9813261at2"/>
<sequence>MSGLAAAMGRVALLYGGHSAEREVSLKSGAAVLAALRSEGVDVTAIDCRQGAVEQLQAGGFDRAFIALHGPGGEDGSIQGLLDWLQIPYTGSGVMASSLGMDKVRCKQLWRGVGLPTAQFATLTADSDWAQCLAALGGAAMVKPAQEGSSIGMARVDSAAGLEAAWRAAVHYDGQVLAEALLPGPEYTVSIVGRQVLPAIHIEVAGSFYDYSAKYLSDTTQYHCPAAIPAPLAEQLSSLALAAFDAIGCRGWGRVDLMCDQRGAPQLLEVNTVPGMTDHSLVPMAAAAAGLNFSQLVMAILSTTLDGATGGGV</sequence>
<dbReference type="InterPro" id="IPR000291">
    <property type="entry name" value="D-Ala_lig_Van_CS"/>
</dbReference>
<evidence type="ECO:0000256" key="6">
    <source>
        <dbReference type="ARBA" id="ARBA00012216"/>
    </source>
</evidence>
<dbReference type="PROSITE" id="PS50975">
    <property type="entry name" value="ATP_GRASP"/>
    <property type="match status" value="1"/>
</dbReference>
<accession>A0A4Y8UIA5</accession>
<dbReference type="InterPro" id="IPR016185">
    <property type="entry name" value="PreATP-grasp_dom_sf"/>
</dbReference>
<dbReference type="PANTHER" id="PTHR23132:SF23">
    <property type="entry name" value="D-ALANINE--D-ALANINE LIGASE B"/>
    <property type="match status" value="1"/>
</dbReference>
<dbReference type="Gene3D" id="3.30.1490.20">
    <property type="entry name" value="ATP-grasp fold, A domain"/>
    <property type="match status" value="1"/>
</dbReference>
<organism evidence="23 24">
    <name type="scientific">Gammaproteobacteria bacterium LSUCC0057</name>
    <dbReference type="NCBI Taxonomy" id="2559237"/>
    <lineage>
        <taxon>Bacteria</taxon>
        <taxon>Pseudomonadati</taxon>
        <taxon>Pseudomonadota</taxon>
        <taxon>Gammaproteobacteria</taxon>
        <taxon>Cellvibrionales</taxon>
        <taxon>Porticoccaceae</taxon>
        <taxon>SAR92 clade</taxon>
    </lineage>
</organism>
<keyword evidence="9 20" id="KW-0479">Metal-binding</keyword>
<dbReference type="InterPro" id="IPR011127">
    <property type="entry name" value="Dala_Dala_lig_N"/>
</dbReference>
<comment type="subcellular location">
    <subcellularLocation>
        <location evidence="3 18">Cytoplasm</location>
    </subcellularLocation>
</comment>
<dbReference type="SUPFAM" id="SSF56059">
    <property type="entry name" value="Glutathione synthetase ATP-binding domain-like"/>
    <property type="match status" value="1"/>
</dbReference>
<keyword evidence="24" id="KW-1185">Reference proteome</keyword>
<comment type="cofactor">
    <cofactor evidence="20">
        <name>Mg(2+)</name>
        <dbReference type="ChEBI" id="CHEBI:18420"/>
    </cofactor>
    <cofactor evidence="20">
        <name>Mn(2+)</name>
        <dbReference type="ChEBI" id="CHEBI:29035"/>
    </cofactor>
    <text evidence="20">Binds 2 magnesium or manganese ions per subunit.</text>
</comment>
<keyword evidence="13 18" id="KW-0133">Cell shape</keyword>
<dbReference type="GO" id="GO:0005829">
    <property type="term" value="C:cytosol"/>
    <property type="evidence" value="ECO:0007669"/>
    <property type="project" value="TreeGrafter"/>
</dbReference>
<dbReference type="PROSITE" id="PS00843">
    <property type="entry name" value="DALA_DALA_LIGASE_1"/>
    <property type="match status" value="1"/>
</dbReference>
<feature type="binding site" evidence="20">
    <location>
        <position position="269"/>
    </location>
    <ligand>
        <name>Mg(2+)</name>
        <dbReference type="ChEBI" id="CHEBI:18420"/>
        <label>1</label>
    </ligand>
</feature>
<dbReference type="GO" id="GO:0008716">
    <property type="term" value="F:D-alanine-D-alanine ligase activity"/>
    <property type="evidence" value="ECO:0007669"/>
    <property type="project" value="UniProtKB-UniRule"/>
</dbReference>
<evidence type="ECO:0000256" key="9">
    <source>
        <dbReference type="ARBA" id="ARBA00022723"/>
    </source>
</evidence>
<dbReference type="FunFam" id="3.30.470.20:FF:000008">
    <property type="entry name" value="D-alanine--D-alanine ligase"/>
    <property type="match status" value="1"/>
</dbReference>
<evidence type="ECO:0000256" key="18">
    <source>
        <dbReference type="HAMAP-Rule" id="MF_00047"/>
    </source>
</evidence>
<dbReference type="AlphaFoldDB" id="A0A4Y8UIA5"/>
<keyword evidence="14 18" id="KW-0573">Peptidoglycan synthesis</keyword>
<comment type="function">
    <text evidence="2 18">Cell wall formation.</text>
</comment>
<dbReference type="PIRSF" id="PIRSF039102">
    <property type="entry name" value="Ddl/VanB"/>
    <property type="match status" value="1"/>
</dbReference>
<keyword evidence="16 18" id="KW-0961">Cell wall biogenesis/degradation</keyword>
<dbReference type="InterPro" id="IPR013815">
    <property type="entry name" value="ATP_grasp_subdomain_1"/>
</dbReference>
<evidence type="ECO:0000313" key="24">
    <source>
        <dbReference type="Proteomes" id="UP000298133"/>
    </source>
</evidence>
<dbReference type="Gene3D" id="3.40.50.20">
    <property type="match status" value="1"/>
</dbReference>
<evidence type="ECO:0000256" key="2">
    <source>
        <dbReference type="ARBA" id="ARBA00003921"/>
    </source>
</evidence>
<comment type="caution">
    <text evidence="23">The sequence shown here is derived from an EMBL/GenBank/DDBJ whole genome shotgun (WGS) entry which is preliminary data.</text>
</comment>
<evidence type="ECO:0000256" key="3">
    <source>
        <dbReference type="ARBA" id="ARBA00004496"/>
    </source>
</evidence>
<evidence type="ECO:0000256" key="15">
    <source>
        <dbReference type="ARBA" id="ARBA00023211"/>
    </source>
</evidence>
<keyword evidence="10 21" id="KW-0547">Nucleotide-binding</keyword>
<evidence type="ECO:0000256" key="11">
    <source>
        <dbReference type="ARBA" id="ARBA00022840"/>
    </source>
</evidence>
<proteinExistence type="inferred from homology"/>
<feature type="active site" evidence="19">
    <location>
        <position position="149"/>
    </location>
</feature>
<dbReference type="GO" id="GO:0005524">
    <property type="term" value="F:ATP binding"/>
    <property type="evidence" value="ECO:0007669"/>
    <property type="project" value="UniProtKB-UniRule"/>
</dbReference>
<evidence type="ECO:0000256" key="12">
    <source>
        <dbReference type="ARBA" id="ARBA00022842"/>
    </source>
</evidence>
<dbReference type="SUPFAM" id="SSF52440">
    <property type="entry name" value="PreATP-grasp domain"/>
    <property type="match status" value="1"/>
</dbReference>
<comment type="pathway">
    <text evidence="4 18">Cell wall biogenesis; peptidoglycan biosynthesis.</text>
</comment>
<evidence type="ECO:0000256" key="19">
    <source>
        <dbReference type="PIRSR" id="PIRSR039102-1"/>
    </source>
</evidence>
<dbReference type="Proteomes" id="UP000298133">
    <property type="component" value="Unassembled WGS sequence"/>
</dbReference>
<dbReference type="NCBIfam" id="NF002378">
    <property type="entry name" value="PRK01372.1"/>
    <property type="match status" value="1"/>
</dbReference>
<gene>
    <name evidence="18" type="primary">ddl</name>
    <name evidence="23" type="ORF">E3W66_00195</name>
</gene>
<dbReference type="GO" id="GO:0009252">
    <property type="term" value="P:peptidoglycan biosynthetic process"/>
    <property type="evidence" value="ECO:0007669"/>
    <property type="project" value="UniProtKB-UniRule"/>
</dbReference>
<evidence type="ECO:0000256" key="10">
    <source>
        <dbReference type="ARBA" id="ARBA00022741"/>
    </source>
</evidence>
<evidence type="ECO:0000313" key="23">
    <source>
        <dbReference type="EMBL" id="TFH68420.1"/>
    </source>
</evidence>
<dbReference type="Gene3D" id="3.30.470.20">
    <property type="entry name" value="ATP-grasp fold, B domain"/>
    <property type="match status" value="1"/>
</dbReference>
<dbReference type="NCBIfam" id="TIGR01205">
    <property type="entry name" value="D_ala_D_alaTIGR"/>
    <property type="match status" value="1"/>
</dbReference>
<dbReference type="PANTHER" id="PTHR23132">
    <property type="entry name" value="D-ALANINE--D-ALANINE LIGASE"/>
    <property type="match status" value="1"/>
</dbReference>
<evidence type="ECO:0000256" key="20">
    <source>
        <dbReference type="PIRSR" id="PIRSR039102-3"/>
    </source>
</evidence>
<keyword evidence="11 21" id="KW-0067">ATP-binding</keyword>
<evidence type="ECO:0000256" key="21">
    <source>
        <dbReference type="PROSITE-ProRule" id="PRU00409"/>
    </source>
</evidence>
<protein>
    <recommendedName>
        <fullName evidence="6 18">D-alanine--D-alanine ligase</fullName>
        <ecNumber evidence="6 18">6.3.2.4</ecNumber>
    </recommendedName>
    <alternativeName>
        <fullName evidence="18">D-Ala-D-Ala ligase</fullName>
    </alternativeName>
    <alternativeName>
        <fullName evidence="18">D-alanylalanine synthetase</fullName>
    </alternativeName>
</protein>
<comment type="similarity">
    <text evidence="5 18">Belongs to the D-alanine--D-alanine ligase family.</text>
</comment>
<evidence type="ECO:0000256" key="16">
    <source>
        <dbReference type="ARBA" id="ARBA00023316"/>
    </source>
</evidence>
<dbReference type="Pfam" id="PF07478">
    <property type="entry name" value="Dala_Dala_lig_C"/>
    <property type="match status" value="1"/>
</dbReference>
<keyword evidence="8 18" id="KW-0436">Ligase</keyword>
<evidence type="ECO:0000256" key="14">
    <source>
        <dbReference type="ARBA" id="ARBA00022984"/>
    </source>
</evidence>
<evidence type="ECO:0000256" key="7">
    <source>
        <dbReference type="ARBA" id="ARBA00022490"/>
    </source>
</evidence>
<dbReference type="PROSITE" id="PS00844">
    <property type="entry name" value="DALA_DALA_LIGASE_2"/>
    <property type="match status" value="1"/>
</dbReference>
<dbReference type="GO" id="GO:0071555">
    <property type="term" value="P:cell wall organization"/>
    <property type="evidence" value="ECO:0007669"/>
    <property type="project" value="UniProtKB-KW"/>
</dbReference>
<feature type="binding site" evidence="20">
    <location>
        <position position="271"/>
    </location>
    <ligand>
        <name>Mg(2+)</name>
        <dbReference type="ChEBI" id="CHEBI:18420"/>
        <label>2</label>
    </ligand>
</feature>
<reference evidence="23 24" key="1">
    <citation type="submission" date="2019-03" db="EMBL/GenBank/DDBJ databases">
        <title>Draft genome of Gammaproteobacteria bacterium LSUCC0057, a member of the SAR92 clade.</title>
        <authorList>
            <person name="Lanclos V.C."/>
            <person name="Doiron C."/>
            <person name="Henson M.W."/>
            <person name="Thrash J.C."/>
        </authorList>
    </citation>
    <scope>NUCLEOTIDE SEQUENCE [LARGE SCALE GENOMIC DNA]</scope>
    <source>
        <strain evidence="23 24">LSUCC0057</strain>
    </source>
</reference>
<evidence type="ECO:0000259" key="22">
    <source>
        <dbReference type="PROSITE" id="PS50975"/>
    </source>
</evidence>
<evidence type="ECO:0000256" key="17">
    <source>
        <dbReference type="ARBA" id="ARBA00047614"/>
    </source>
</evidence>
<dbReference type="GO" id="GO:0046872">
    <property type="term" value="F:metal ion binding"/>
    <property type="evidence" value="ECO:0007669"/>
    <property type="project" value="UniProtKB-KW"/>
</dbReference>
<evidence type="ECO:0000256" key="8">
    <source>
        <dbReference type="ARBA" id="ARBA00022598"/>
    </source>
</evidence>
<evidence type="ECO:0000256" key="1">
    <source>
        <dbReference type="ARBA" id="ARBA00001936"/>
    </source>
</evidence>
<dbReference type="Pfam" id="PF01820">
    <property type="entry name" value="Dala_Dala_lig_N"/>
    <property type="match status" value="2"/>
</dbReference>
<dbReference type="EC" id="6.3.2.4" evidence="6 18"/>
<feature type="active site" evidence="19">
    <location>
        <position position="280"/>
    </location>
</feature>
<keyword evidence="15 20" id="KW-0464">Manganese</keyword>
<feature type="binding site" evidence="20">
    <location>
        <position position="269"/>
    </location>
    <ligand>
        <name>Mg(2+)</name>
        <dbReference type="ChEBI" id="CHEBI:18420"/>
        <label>2</label>
    </ligand>
</feature>
<feature type="binding site" evidence="20">
    <location>
        <position position="256"/>
    </location>
    <ligand>
        <name>Mg(2+)</name>
        <dbReference type="ChEBI" id="CHEBI:18420"/>
        <label>1</label>
    </ligand>
</feature>
<keyword evidence="12 20" id="KW-0460">Magnesium</keyword>
<feature type="active site" evidence="19">
    <location>
        <position position="21"/>
    </location>
</feature>
<dbReference type="InterPro" id="IPR011095">
    <property type="entry name" value="Dala_Dala_lig_C"/>
</dbReference>
<evidence type="ECO:0000256" key="5">
    <source>
        <dbReference type="ARBA" id="ARBA00010871"/>
    </source>
</evidence>
<comment type="catalytic activity">
    <reaction evidence="17 18">
        <text>2 D-alanine + ATP = D-alanyl-D-alanine + ADP + phosphate + H(+)</text>
        <dbReference type="Rhea" id="RHEA:11224"/>
        <dbReference type="ChEBI" id="CHEBI:15378"/>
        <dbReference type="ChEBI" id="CHEBI:30616"/>
        <dbReference type="ChEBI" id="CHEBI:43474"/>
        <dbReference type="ChEBI" id="CHEBI:57416"/>
        <dbReference type="ChEBI" id="CHEBI:57822"/>
        <dbReference type="ChEBI" id="CHEBI:456216"/>
        <dbReference type="EC" id="6.3.2.4"/>
    </reaction>
</comment>
<name>A0A4Y8UIA5_9GAMM</name>